<dbReference type="GO" id="GO:0009755">
    <property type="term" value="P:hormone-mediated signaling pathway"/>
    <property type="evidence" value="ECO:0007669"/>
    <property type="project" value="TreeGrafter"/>
</dbReference>
<dbReference type="InterPro" id="IPR000276">
    <property type="entry name" value="GPCR_Rhodpsn"/>
</dbReference>
<evidence type="ECO:0000256" key="7">
    <source>
        <dbReference type="ARBA" id="ARBA00022989"/>
    </source>
</evidence>
<keyword evidence="4" id="KW-0433">Leucine-rich repeat</keyword>
<evidence type="ECO:0000256" key="8">
    <source>
        <dbReference type="ARBA" id="ARBA00023040"/>
    </source>
</evidence>
<keyword evidence="3" id="KW-1003">Cell membrane</keyword>
<dbReference type="AlphaFoldDB" id="A0A9C6E3T9"/>
<dbReference type="PROSITE" id="PS50262">
    <property type="entry name" value="G_PROTEIN_RECEP_F1_2"/>
    <property type="match status" value="1"/>
</dbReference>
<keyword evidence="8" id="KW-0297">G-protein coupled receptor</keyword>
<dbReference type="InterPro" id="IPR001611">
    <property type="entry name" value="Leu-rich_rpt"/>
</dbReference>
<feature type="transmembrane region" description="Helical" evidence="15">
    <location>
        <begin position="342"/>
        <end position="363"/>
    </location>
</feature>
<dbReference type="InterPro" id="IPR036055">
    <property type="entry name" value="LDL_receptor-like_sf"/>
</dbReference>
<dbReference type="PANTHER" id="PTHR24372:SF80">
    <property type="entry name" value="FI21465P1-RELATED"/>
    <property type="match status" value="1"/>
</dbReference>
<dbReference type="InterPro" id="IPR002172">
    <property type="entry name" value="LDrepeatLR_classA_rpt"/>
</dbReference>
<dbReference type="GO" id="GO:0007189">
    <property type="term" value="P:adenylate cyclase-activating G protein-coupled receptor signaling pathway"/>
    <property type="evidence" value="ECO:0007669"/>
    <property type="project" value="TreeGrafter"/>
</dbReference>
<feature type="signal peptide" evidence="16">
    <location>
        <begin position="1"/>
        <end position="30"/>
    </location>
</feature>
<feature type="region of interest" description="Disordered" evidence="14">
    <location>
        <begin position="655"/>
        <end position="677"/>
    </location>
</feature>
<organism evidence="18 20">
    <name type="scientific">Glossina fuscipes</name>
    <dbReference type="NCBI Taxonomy" id="7396"/>
    <lineage>
        <taxon>Eukaryota</taxon>
        <taxon>Metazoa</taxon>
        <taxon>Ecdysozoa</taxon>
        <taxon>Arthropoda</taxon>
        <taxon>Hexapoda</taxon>
        <taxon>Insecta</taxon>
        <taxon>Pterygota</taxon>
        <taxon>Neoptera</taxon>
        <taxon>Endopterygota</taxon>
        <taxon>Diptera</taxon>
        <taxon>Brachycera</taxon>
        <taxon>Muscomorpha</taxon>
        <taxon>Hippoboscoidea</taxon>
        <taxon>Glossinidae</taxon>
        <taxon>Glossina</taxon>
    </lineage>
</organism>
<dbReference type="GO" id="GO:0005886">
    <property type="term" value="C:plasma membrane"/>
    <property type="evidence" value="ECO:0007669"/>
    <property type="project" value="UniProtKB-SubCell"/>
</dbReference>
<comment type="similarity">
    <text evidence="2">Belongs to the G-protein coupled receptor 1 family.</text>
</comment>
<keyword evidence="16" id="KW-0732">Signal</keyword>
<dbReference type="PRINTS" id="PR00237">
    <property type="entry name" value="GPCRRHODOPSN"/>
</dbReference>
<protein>
    <submittedName>
        <fullName evidence="19 20">G-protein coupled receptor GRL101-like</fullName>
    </submittedName>
</protein>
<dbReference type="Proteomes" id="UP000092443">
    <property type="component" value="Unplaced"/>
</dbReference>
<comment type="caution">
    <text evidence="13">Lacks conserved residue(s) required for the propagation of feature annotation.</text>
</comment>
<evidence type="ECO:0000313" key="18">
    <source>
        <dbReference type="Proteomes" id="UP000092443"/>
    </source>
</evidence>
<keyword evidence="18" id="KW-1185">Reference proteome</keyword>
<dbReference type="Gene3D" id="3.80.10.10">
    <property type="entry name" value="Ribonuclease Inhibitor"/>
    <property type="match status" value="1"/>
</dbReference>
<feature type="transmembrane region" description="Helical" evidence="15">
    <location>
        <begin position="375"/>
        <end position="398"/>
    </location>
</feature>
<feature type="transmembrane region" description="Helical" evidence="15">
    <location>
        <begin position="418"/>
        <end position="439"/>
    </location>
</feature>
<evidence type="ECO:0000313" key="19">
    <source>
        <dbReference type="RefSeq" id="XP_037899973.1"/>
    </source>
</evidence>
<dbReference type="KEGG" id="gfs:119644486"/>
<gene>
    <name evidence="20" type="primary">LOC119644487</name>
    <name evidence="19" type="synonym">LOC119644486</name>
</gene>
<name>A0A9C6E3T9_9MUSC</name>
<keyword evidence="6" id="KW-0677">Repeat</keyword>
<feature type="chain" id="PRO_5044697783" evidence="16">
    <location>
        <begin position="31"/>
        <end position="677"/>
    </location>
</feature>
<dbReference type="InterPro" id="IPR017452">
    <property type="entry name" value="GPCR_Rhodpsn_7TM"/>
</dbReference>
<feature type="disulfide bond" evidence="13">
    <location>
        <begin position="73"/>
        <end position="88"/>
    </location>
</feature>
<dbReference type="CDD" id="cd15137">
    <property type="entry name" value="7tmA_Relaxin_R"/>
    <property type="match status" value="1"/>
</dbReference>
<dbReference type="GO" id="GO:0008528">
    <property type="term" value="F:G protein-coupled peptide receptor activity"/>
    <property type="evidence" value="ECO:0007669"/>
    <property type="project" value="TreeGrafter"/>
</dbReference>
<dbReference type="InterPro" id="IPR023415">
    <property type="entry name" value="LDLR_class-A_CS"/>
</dbReference>
<evidence type="ECO:0000313" key="20">
    <source>
        <dbReference type="RefSeq" id="XP_037899974.1"/>
    </source>
</evidence>
<evidence type="ECO:0000256" key="6">
    <source>
        <dbReference type="ARBA" id="ARBA00022737"/>
    </source>
</evidence>
<dbReference type="SMART" id="SM00192">
    <property type="entry name" value="LDLa"/>
    <property type="match status" value="1"/>
</dbReference>
<proteinExistence type="inferred from homology"/>
<keyword evidence="9 15" id="KW-0472">Membrane</keyword>
<dbReference type="GeneID" id="119644487"/>
<evidence type="ECO:0000256" key="11">
    <source>
        <dbReference type="ARBA" id="ARBA00023170"/>
    </source>
</evidence>
<keyword evidence="10 13" id="KW-1015">Disulfide bond</keyword>
<evidence type="ECO:0000256" key="5">
    <source>
        <dbReference type="ARBA" id="ARBA00022692"/>
    </source>
</evidence>
<evidence type="ECO:0000256" key="3">
    <source>
        <dbReference type="ARBA" id="ARBA00022475"/>
    </source>
</evidence>
<keyword evidence="7 15" id="KW-1133">Transmembrane helix</keyword>
<dbReference type="RefSeq" id="XP_037899974.1">
    <property type="nucleotide sequence ID" value="XM_038044046.1"/>
</dbReference>
<feature type="transmembrane region" description="Helical" evidence="15">
    <location>
        <begin position="555"/>
        <end position="578"/>
    </location>
</feature>
<evidence type="ECO:0000256" key="10">
    <source>
        <dbReference type="ARBA" id="ARBA00023157"/>
    </source>
</evidence>
<dbReference type="InterPro" id="IPR032675">
    <property type="entry name" value="LRR_dom_sf"/>
</dbReference>
<reference evidence="19 20" key="1">
    <citation type="submission" date="2025-04" db="UniProtKB">
        <authorList>
            <consortium name="RefSeq"/>
        </authorList>
    </citation>
    <scope>IDENTIFICATION</scope>
    <source>
        <tissue evidence="19 20">Whole body pupa</tissue>
    </source>
</reference>
<comment type="subcellular location">
    <subcellularLocation>
        <location evidence="1">Cell membrane</location>
        <topology evidence="1">Multi-pass membrane protein</topology>
    </subcellularLocation>
</comment>
<dbReference type="SUPFAM" id="SSF52058">
    <property type="entry name" value="L domain-like"/>
    <property type="match status" value="1"/>
</dbReference>
<dbReference type="PANTHER" id="PTHR24372">
    <property type="entry name" value="GLYCOPROTEIN HORMONE RECEPTOR"/>
    <property type="match status" value="1"/>
</dbReference>
<evidence type="ECO:0000256" key="2">
    <source>
        <dbReference type="ARBA" id="ARBA00010663"/>
    </source>
</evidence>
<feature type="transmembrane region" description="Helical" evidence="15">
    <location>
        <begin position="512"/>
        <end position="534"/>
    </location>
</feature>
<evidence type="ECO:0000256" key="9">
    <source>
        <dbReference type="ARBA" id="ARBA00023136"/>
    </source>
</evidence>
<evidence type="ECO:0000256" key="1">
    <source>
        <dbReference type="ARBA" id="ARBA00004651"/>
    </source>
</evidence>
<dbReference type="PROSITE" id="PS50068">
    <property type="entry name" value="LDLRA_2"/>
    <property type="match status" value="1"/>
</dbReference>
<evidence type="ECO:0000256" key="4">
    <source>
        <dbReference type="ARBA" id="ARBA00022614"/>
    </source>
</evidence>
<dbReference type="SUPFAM" id="SSF57424">
    <property type="entry name" value="LDL receptor-like module"/>
    <property type="match status" value="1"/>
</dbReference>
<evidence type="ECO:0000259" key="17">
    <source>
        <dbReference type="PROSITE" id="PS50262"/>
    </source>
</evidence>
<dbReference type="Pfam" id="PF13855">
    <property type="entry name" value="LRR_8"/>
    <property type="match status" value="1"/>
</dbReference>
<sequence length="677" mass="76169">MQGNVALFPPLMMMMMIITTMTIIVGVTDALTFSSSQDNTIVILPIDVLDATCPMGYFQCNTTTQCVQQRLNCDGQADCDDASDEWNCVNDIDAKFWDHLFRKQPYGRHDDIPIGTCLWPNSQNLSCPCRGSELLCRFQQLSAIPINLPARDITMLDLTGNNFTSLSASFLDNLPITETLVLKFCGIAQLTENAFKRLSTIPVKTLYLDENKIESLPPNLFAPGNYLKILFLAGNLLTELKARVFCRLHMLQGLHLNDNRLRIFDVHAFDCLENLTSLLLTDNEFRSLDGRVLQNLTNLNYIYFSWFHLCRAALHVRVCEPHGDGISSTYHLLDNPILRGSVWVMASVAIVGNLLVLLGRYLYKTRSNVEHSLYLRHLAASDFLMGIYLAIIACADINFRGEYIVYEESWRHSALCAFSGFLSTFSCQSSTLLLTLVTYDRLMSVMNPLQTRDSGHKRMVVRLLLLWSISFVLAAAPLFPFDYFGRHFYGTNGVCLSLHIHDPYAKGWEYSAVLFICINTFSLVFILISYVRMLQAIRDSGSGMRSTISGRESVVATRFAIIITTDCACWLPIIVVKLAALSGCSISPALYAWLAVLVLPVNSALNPILYTLTTAVFKQQLRRYLLAVPTCSFIMGEHLNHTQLACESAMSTSLGHFSSNKSNSERKRYSQRRLSYV</sequence>
<dbReference type="InterPro" id="IPR003591">
    <property type="entry name" value="Leu-rich_rpt_typical-subtyp"/>
</dbReference>
<dbReference type="Gene3D" id="4.10.400.10">
    <property type="entry name" value="Low-density Lipoprotein Receptor"/>
    <property type="match status" value="1"/>
</dbReference>
<keyword evidence="11" id="KW-0675">Receptor</keyword>
<evidence type="ECO:0000256" key="14">
    <source>
        <dbReference type="SAM" id="MobiDB-lite"/>
    </source>
</evidence>
<evidence type="ECO:0000256" key="13">
    <source>
        <dbReference type="PROSITE-ProRule" id="PRU00124"/>
    </source>
</evidence>
<feature type="domain" description="G-protein coupled receptors family 1 profile" evidence="17">
    <location>
        <begin position="352"/>
        <end position="610"/>
    </location>
</feature>
<keyword evidence="12" id="KW-0807">Transducer</keyword>
<dbReference type="RefSeq" id="XP_037899973.1">
    <property type="nucleotide sequence ID" value="XM_038044045.1"/>
</dbReference>
<evidence type="ECO:0000256" key="12">
    <source>
        <dbReference type="ARBA" id="ARBA00023224"/>
    </source>
</evidence>
<dbReference type="PROSITE" id="PS01209">
    <property type="entry name" value="LDLRA_1"/>
    <property type="match status" value="1"/>
</dbReference>
<dbReference type="Gene3D" id="1.20.1070.10">
    <property type="entry name" value="Rhodopsin 7-helix transmembrane proteins"/>
    <property type="match status" value="1"/>
</dbReference>
<evidence type="ECO:0000256" key="15">
    <source>
        <dbReference type="SAM" id="Phobius"/>
    </source>
</evidence>
<feature type="transmembrane region" description="Helical" evidence="15">
    <location>
        <begin position="460"/>
        <end position="479"/>
    </location>
</feature>
<dbReference type="Pfam" id="PF00057">
    <property type="entry name" value="Ldl_recept_a"/>
    <property type="match status" value="1"/>
</dbReference>
<dbReference type="Pfam" id="PF00001">
    <property type="entry name" value="7tm_1"/>
    <property type="match status" value="1"/>
</dbReference>
<feature type="transmembrane region" description="Helical" evidence="15">
    <location>
        <begin position="590"/>
        <end position="613"/>
    </location>
</feature>
<keyword evidence="5 15" id="KW-0812">Transmembrane</keyword>
<dbReference type="CDD" id="cd00112">
    <property type="entry name" value="LDLa"/>
    <property type="match status" value="1"/>
</dbReference>
<dbReference type="SMART" id="SM00369">
    <property type="entry name" value="LRR_TYP"/>
    <property type="match status" value="4"/>
</dbReference>
<dbReference type="FunFam" id="1.20.1070.10:FF:000023">
    <property type="entry name" value="Relaxin family peptide receptor 1"/>
    <property type="match status" value="1"/>
</dbReference>
<dbReference type="SUPFAM" id="SSF81321">
    <property type="entry name" value="Family A G protein-coupled receptor-like"/>
    <property type="match status" value="1"/>
</dbReference>
<dbReference type="KEGG" id="gfs:119644487"/>
<evidence type="ECO:0000256" key="16">
    <source>
        <dbReference type="SAM" id="SignalP"/>
    </source>
</evidence>
<accession>A0A9C6E3T9</accession>